<dbReference type="EMBL" id="JBBLXS010000596">
    <property type="protein sequence ID" value="MEK0188381.1"/>
    <property type="molecule type" value="Genomic_DNA"/>
</dbReference>
<evidence type="ECO:0000256" key="2">
    <source>
        <dbReference type="SAM" id="SignalP"/>
    </source>
</evidence>
<reference evidence="3 4" key="1">
    <citation type="journal article" date="2020" name="Harmful Algae">
        <title>Molecular and morphological characterization of a novel dihydroanatoxin-a producing Microcoleus species (cyanobacteria) from the Russian River, California, USA.</title>
        <authorList>
            <person name="Conklin K.Y."/>
            <person name="Stancheva R."/>
            <person name="Otten T.G."/>
            <person name="Fadness R."/>
            <person name="Boyer G.L."/>
            <person name="Read B."/>
            <person name="Zhang X."/>
            <person name="Sheath R.G."/>
        </authorList>
    </citation>
    <scope>NUCLEOTIDE SEQUENCE [LARGE SCALE GENOMIC DNA]</scope>
    <source>
        <strain evidence="3 4">PTRS2</strain>
    </source>
</reference>
<feature type="compositionally biased region" description="Low complexity" evidence="1">
    <location>
        <begin position="33"/>
        <end position="56"/>
    </location>
</feature>
<accession>A0ABU8YVC6</accession>
<evidence type="ECO:0000313" key="4">
    <source>
        <dbReference type="Proteomes" id="UP001384579"/>
    </source>
</evidence>
<dbReference type="PROSITE" id="PS51257">
    <property type="entry name" value="PROKAR_LIPOPROTEIN"/>
    <property type="match status" value="1"/>
</dbReference>
<gene>
    <name evidence="3" type="ORF">WMG39_26580</name>
</gene>
<name>A0ABU8YVC6_9CYAN</name>
<feature type="region of interest" description="Disordered" evidence="1">
    <location>
        <begin position="25"/>
        <end position="68"/>
    </location>
</feature>
<evidence type="ECO:0000313" key="3">
    <source>
        <dbReference type="EMBL" id="MEK0188381.1"/>
    </source>
</evidence>
<protein>
    <recommendedName>
        <fullName evidence="5">Lipoprotein</fullName>
    </recommendedName>
</protein>
<sequence length="167" mass="17486">MKTLKSNLMILASVGLLFLGACSKGDQASDPNSSPTSPPVASQPASSAPNAAPGTADKTANPQASKGGQVVESGAYHLEFLAAKEATGTHLDFYLQKGDKREPVPNAKVTAQVQLPNGKQQTLALKYDADGKHYAVVFPGQEAGQYPVKVTADINGEKVNGRFTFNQ</sequence>
<dbReference type="RefSeq" id="WP_340521268.1">
    <property type="nucleotide sequence ID" value="NZ_JBBLXS010000596.1"/>
</dbReference>
<keyword evidence="4" id="KW-1185">Reference proteome</keyword>
<feature type="signal peptide" evidence="2">
    <location>
        <begin position="1"/>
        <end position="28"/>
    </location>
</feature>
<feature type="chain" id="PRO_5046985318" description="Lipoprotein" evidence="2">
    <location>
        <begin position="29"/>
        <end position="167"/>
    </location>
</feature>
<organism evidence="3 4">
    <name type="scientific">Microcoleus anatoxicus PTRS2</name>
    <dbReference type="NCBI Taxonomy" id="2705321"/>
    <lineage>
        <taxon>Bacteria</taxon>
        <taxon>Bacillati</taxon>
        <taxon>Cyanobacteriota</taxon>
        <taxon>Cyanophyceae</taxon>
        <taxon>Oscillatoriophycideae</taxon>
        <taxon>Oscillatoriales</taxon>
        <taxon>Microcoleaceae</taxon>
        <taxon>Microcoleus</taxon>
        <taxon>Microcoleus anatoxicus</taxon>
    </lineage>
</organism>
<keyword evidence="2" id="KW-0732">Signal</keyword>
<proteinExistence type="predicted"/>
<evidence type="ECO:0008006" key="5">
    <source>
        <dbReference type="Google" id="ProtNLM"/>
    </source>
</evidence>
<dbReference type="Proteomes" id="UP001384579">
    <property type="component" value="Unassembled WGS sequence"/>
</dbReference>
<comment type="caution">
    <text evidence="3">The sequence shown here is derived from an EMBL/GenBank/DDBJ whole genome shotgun (WGS) entry which is preliminary data.</text>
</comment>
<evidence type="ECO:0000256" key="1">
    <source>
        <dbReference type="SAM" id="MobiDB-lite"/>
    </source>
</evidence>